<dbReference type="PANTHER" id="PTHR31885:SF6">
    <property type="entry name" value="GH04784P"/>
    <property type="match status" value="1"/>
</dbReference>
<dbReference type="InterPro" id="IPR012506">
    <property type="entry name" value="TMEM86B-like"/>
</dbReference>
<dbReference type="Proteomes" id="UP000283063">
    <property type="component" value="Chromosome"/>
</dbReference>
<comment type="subcellular location">
    <subcellularLocation>
        <location evidence="1">Membrane</location>
        <topology evidence="1">Multi-pass membrane protein</topology>
    </subcellularLocation>
</comment>
<reference evidence="7 8" key="1">
    <citation type="submission" date="2018-10" db="EMBL/GenBank/DDBJ databases">
        <title>Parasedimentitalea marina sp. nov., a psychrophilic bacterium isolated from deep seawater of the New Britain Trench.</title>
        <authorList>
            <person name="Cao J."/>
        </authorList>
    </citation>
    <scope>NUCLEOTIDE SEQUENCE [LARGE SCALE GENOMIC DNA]</scope>
    <source>
        <strain evidence="7 8">W43</strain>
    </source>
</reference>
<feature type="transmembrane region" description="Helical" evidence="6">
    <location>
        <begin position="70"/>
        <end position="93"/>
    </location>
</feature>
<evidence type="ECO:0000256" key="6">
    <source>
        <dbReference type="SAM" id="Phobius"/>
    </source>
</evidence>
<sequence length="246" mass="26012">MRQGVQGGVASPLTWTGGQGRLWLTPRRWPVTLEYTLLVAATLCAVGFLWQCRQAPSAMRSAIKTASVALLALAAHQAGAPVLLIAALLACAAGDYCLSRDGDSAFMAGIAAFAVGHLAYITLFLGQTDSSWARLVESPRLVTLVALICLGLVMARLLAPRAGPLKGPVLCYIPIILGMGVAALTLPGQGALVWLLPAALVFVLSDLILATEIFLLPRDHPGQRVTPYCVWVTYWGAQLGFFAAFA</sequence>
<keyword evidence="4 6" id="KW-1133">Transmembrane helix</keyword>
<evidence type="ECO:0000256" key="2">
    <source>
        <dbReference type="ARBA" id="ARBA00007375"/>
    </source>
</evidence>
<keyword evidence="3 6" id="KW-0812">Transmembrane</keyword>
<accession>A0A3T0N4Z6</accession>
<evidence type="ECO:0000256" key="4">
    <source>
        <dbReference type="ARBA" id="ARBA00022989"/>
    </source>
</evidence>
<dbReference type="GO" id="GO:0016787">
    <property type="term" value="F:hydrolase activity"/>
    <property type="evidence" value="ECO:0007669"/>
    <property type="project" value="TreeGrafter"/>
</dbReference>
<organism evidence="7 8">
    <name type="scientific">Parasedimentitalea marina</name>
    <dbReference type="NCBI Taxonomy" id="2483033"/>
    <lineage>
        <taxon>Bacteria</taxon>
        <taxon>Pseudomonadati</taxon>
        <taxon>Pseudomonadota</taxon>
        <taxon>Alphaproteobacteria</taxon>
        <taxon>Rhodobacterales</taxon>
        <taxon>Paracoccaceae</taxon>
        <taxon>Parasedimentitalea</taxon>
    </lineage>
</organism>
<feature type="transmembrane region" description="Helical" evidence="6">
    <location>
        <begin position="192"/>
        <end position="216"/>
    </location>
</feature>
<feature type="transmembrane region" description="Helical" evidence="6">
    <location>
        <begin position="169"/>
        <end position="186"/>
    </location>
</feature>
<dbReference type="PANTHER" id="PTHR31885">
    <property type="entry name" value="GH04784P"/>
    <property type="match status" value="1"/>
</dbReference>
<dbReference type="GO" id="GO:0016020">
    <property type="term" value="C:membrane"/>
    <property type="evidence" value="ECO:0007669"/>
    <property type="project" value="UniProtKB-SubCell"/>
</dbReference>
<dbReference type="OrthoDB" id="345840at2"/>
<evidence type="ECO:0000256" key="1">
    <source>
        <dbReference type="ARBA" id="ARBA00004141"/>
    </source>
</evidence>
<feature type="transmembrane region" description="Helical" evidence="6">
    <location>
        <begin position="31"/>
        <end position="50"/>
    </location>
</feature>
<gene>
    <name evidence="7" type="ORF">EBB79_15335</name>
</gene>
<evidence type="ECO:0000313" key="7">
    <source>
        <dbReference type="EMBL" id="AZV79110.1"/>
    </source>
</evidence>
<evidence type="ECO:0000256" key="5">
    <source>
        <dbReference type="ARBA" id="ARBA00023136"/>
    </source>
</evidence>
<dbReference type="EMBL" id="CP033219">
    <property type="protein sequence ID" value="AZV79110.1"/>
    <property type="molecule type" value="Genomic_DNA"/>
</dbReference>
<feature type="transmembrane region" description="Helical" evidence="6">
    <location>
        <begin position="105"/>
        <end position="126"/>
    </location>
</feature>
<proteinExistence type="inferred from homology"/>
<dbReference type="KEGG" id="sedi:EBB79_15335"/>
<comment type="similarity">
    <text evidence="2">Belongs to the TMEM86 family.</text>
</comment>
<keyword evidence="8" id="KW-1185">Reference proteome</keyword>
<evidence type="ECO:0000313" key="8">
    <source>
        <dbReference type="Proteomes" id="UP000283063"/>
    </source>
</evidence>
<dbReference type="Pfam" id="PF07947">
    <property type="entry name" value="YhhN"/>
    <property type="match status" value="1"/>
</dbReference>
<protein>
    <submittedName>
        <fullName evidence="7">Lysoplasmalogenase</fullName>
    </submittedName>
</protein>
<feature type="transmembrane region" description="Helical" evidence="6">
    <location>
        <begin position="228"/>
        <end position="245"/>
    </location>
</feature>
<name>A0A3T0N4Z6_9RHOB</name>
<feature type="transmembrane region" description="Helical" evidence="6">
    <location>
        <begin position="138"/>
        <end position="157"/>
    </location>
</feature>
<dbReference type="AlphaFoldDB" id="A0A3T0N4Z6"/>
<evidence type="ECO:0000256" key="3">
    <source>
        <dbReference type="ARBA" id="ARBA00022692"/>
    </source>
</evidence>
<keyword evidence="5 6" id="KW-0472">Membrane</keyword>